<comment type="caution">
    <text evidence="2">The sequence shown here is derived from an EMBL/GenBank/DDBJ whole genome shotgun (WGS) entry which is preliminary data.</text>
</comment>
<dbReference type="InterPro" id="IPR001245">
    <property type="entry name" value="Ser-Thr/Tyr_kinase_cat_dom"/>
</dbReference>
<accession>A0A2Z6QIM4</accession>
<dbReference type="Pfam" id="PF07714">
    <property type="entry name" value="PK_Tyr_Ser-Thr"/>
    <property type="match status" value="1"/>
</dbReference>
<sequence length="367" mass="42453">MEPTNYNHKINFSLSNNTLLIEPTQTTVKSKYKKKKCTECNKRRKTLDKSHQICHVCYNVKMVFKYKPSGNKIIDDFIRKTQVNLVKKNGKMEFVPYEQFINIEFIAEGGFSKIYKATWIDGPVEDDDYKKELNELKIFYECSSKSGCLSGVCNYYGITQDPNSQDVMILLNLRTLANGLVQMHKLNFIHRDFHSGNILINYGIPKICDLGISKSATESGEDNENYGIIPYMAPEILQRQKYNISSDIYSFGMIMWEYMTGRRPFWDRNHDTELIIDICDGLRPPIVTNAHEGFIELMKECWHSDPEKRPRANDLYSKINIMTREELARDNITKIIKSPDIGPVTLNNPGAVYKSRPLEKKLFPADP</sequence>
<dbReference type="EMBL" id="BEXD01000757">
    <property type="protein sequence ID" value="GBB89947.1"/>
    <property type="molecule type" value="Genomic_DNA"/>
</dbReference>
<dbReference type="PANTHER" id="PTHR44329">
    <property type="entry name" value="SERINE/THREONINE-PROTEIN KINASE TNNI3K-RELATED"/>
    <property type="match status" value="1"/>
</dbReference>
<evidence type="ECO:0000259" key="1">
    <source>
        <dbReference type="PROSITE" id="PS50011"/>
    </source>
</evidence>
<dbReference type="AlphaFoldDB" id="A0A2Z6QIM4"/>
<evidence type="ECO:0000313" key="3">
    <source>
        <dbReference type="Proteomes" id="UP000247702"/>
    </source>
</evidence>
<dbReference type="InterPro" id="IPR000719">
    <property type="entry name" value="Prot_kinase_dom"/>
</dbReference>
<dbReference type="Proteomes" id="UP000247702">
    <property type="component" value="Unassembled WGS sequence"/>
</dbReference>
<proteinExistence type="predicted"/>
<reference evidence="2 3" key="1">
    <citation type="submission" date="2017-11" db="EMBL/GenBank/DDBJ databases">
        <title>The genome of Rhizophagus clarus HR1 reveals common genetic basis of auxotrophy among arbuscular mycorrhizal fungi.</title>
        <authorList>
            <person name="Kobayashi Y."/>
        </authorList>
    </citation>
    <scope>NUCLEOTIDE SEQUENCE [LARGE SCALE GENOMIC DNA]</scope>
    <source>
        <strain evidence="2 3">HR1</strain>
    </source>
</reference>
<protein>
    <recommendedName>
        <fullName evidence="1">Protein kinase domain-containing protein</fullName>
    </recommendedName>
</protein>
<keyword evidence="3" id="KW-1185">Reference proteome</keyword>
<dbReference type="GO" id="GO:0005524">
    <property type="term" value="F:ATP binding"/>
    <property type="evidence" value="ECO:0007669"/>
    <property type="project" value="InterPro"/>
</dbReference>
<dbReference type="SUPFAM" id="SSF56112">
    <property type="entry name" value="Protein kinase-like (PK-like)"/>
    <property type="match status" value="1"/>
</dbReference>
<organism evidence="2 3">
    <name type="scientific">Rhizophagus clarus</name>
    <dbReference type="NCBI Taxonomy" id="94130"/>
    <lineage>
        <taxon>Eukaryota</taxon>
        <taxon>Fungi</taxon>
        <taxon>Fungi incertae sedis</taxon>
        <taxon>Mucoromycota</taxon>
        <taxon>Glomeromycotina</taxon>
        <taxon>Glomeromycetes</taxon>
        <taxon>Glomerales</taxon>
        <taxon>Glomeraceae</taxon>
        <taxon>Rhizophagus</taxon>
    </lineage>
</organism>
<dbReference type="Gene3D" id="1.10.510.10">
    <property type="entry name" value="Transferase(Phosphotransferase) domain 1"/>
    <property type="match status" value="1"/>
</dbReference>
<gene>
    <name evidence="2" type="ORF">RclHR1_01680018</name>
</gene>
<name>A0A2Z6QIM4_9GLOM</name>
<dbReference type="InterPro" id="IPR051681">
    <property type="entry name" value="Ser/Thr_Kinases-Pseudokinases"/>
</dbReference>
<dbReference type="GO" id="GO:0004674">
    <property type="term" value="F:protein serine/threonine kinase activity"/>
    <property type="evidence" value="ECO:0007669"/>
    <property type="project" value="TreeGrafter"/>
</dbReference>
<feature type="domain" description="Protein kinase" evidence="1">
    <location>
        <begin position="1"/>
        <end position="321"/>
    </location>
</feature>
<dbReference type="PROSITE" id="PS50011">
    <property type="entry name" value="PROTEIN_KINASE_DOM"/>
    <property type="match status" value="1"/>
</dbReference>
<dbReference type="InterPro" id="IPR011009">
    <property type="entry name" value="Kinase-like_dom_sf"/>
</dbReference>
<evidence type="ECO:0000313" key="2">
    <source>
        <dbReference type="EMBL" id="GBB89947.1"/>
    </source>
</evidence>